<reference evidence="6 7" key="1">
    <citation type="submission" date="2019-03" db="EMBL/GenBank/DDBJ databases">
        <title>Draft genome sequences of novel Actinobacteria.</title>
        <authorList>
            <person name="Sahin N."/>
            <person name="Ay H."/>
            <person name="Saygin H."/>
        </authorList>
    </citation>
    <scope>NUCLEOTIDE SEQUENCE [LARGE SCALE GENOMIC DNA]</scope>
    <source>
        <strain evidence="6 7">KC310</strain>
    </source>
</reference>
<keyword evidence="7" id="KW-1185">Reference proteome</keyword>
<evidence type="ECO:0000256" key="2">
    <source>
        <dbReference type="ARBA" id="ARBA00022741"/>
    </source>
</evidence>
<evidence type="ECO:0000259" key="5">
    <source>
        <dbReference type="PROSITE" id="PS50893"/>
    </source>
</evidence>
<dbReference type="PROSITE" id="PS00211">
    <property type="entry name" value="ABC_TRANSPORTER_1"/>
    <property type="match status" value="1"/>
</dbReference>
<keyword evidence="1" id="KW-0813">Transport</keyword>
<dbReference type="InterPro" id="IPR017871">
    <property type="entry name" value="ABC_transporter-like_CS"/>
</dbReference>
<dbReference type="GO" id="GO:0016887">
    <property type="term" value="F:ATP hydrolysis activity"/>
    <property type="evidence" value="ECO:0007669"/>
    <property type="project" value="InterPro"/>
</dbReference>
<dbReference type="AlphaFoldDB" id="A0A4R4VQ80"/>
<keyword evidence="3 6" id="KW-0067">ATP-binding</keyword>
<organism evidence="6 7">
    <name type="scientific">Nonomuraea deserti</name>
    <dbReference type="NCBI Taxonomy" id="1848322"/>
    <lineage>
        <taxon>Bacteria</taxon>
        <taxon>Bacillati</taxon>
        <taxon>Actinomycetota</taxon>
        <taxon>Actinomycetes</taxon>
        <taxon>Streptosporangiales</taxon>
        <taxon>Streptosporangiaceae</taxon>
        <taxon>Nonomuraea</taxon>
    </lineage>
</organism>
<dbReference type="SUPFAM" id="SSF50331">
    <property type="entry name" value="MOP-like"/>
    <property type="match status" value="1"/>
</dbReference>
<dbReference type="SMART" id="SM00382">
    <property type="entry name" value="AAA"/>
    <property type="match status" value="1"/>
</dbReference>
<protein>
    <recommendedName>
        <fullName evidence="4">ABC-type quaternary amine transporter</fullName>
        <ecNumber evidence="4">7.6.2.9</ecNumber>
    </recommendedName>
</protein>
<accession>A0A4R4VQ80</accession>
<evidence type="ECO:0000313" key="7">
    <source>
        <dbReference type="Proteomes" id="UP000295258"/>
    </source>
</evidence>
<proteinExistence type="predicted"/>
<dbReference type="Gene3D" id="2.40.50.100">
    <property type="match status" value="1"/>
</dbReference>
<dbReference type="GO" id="GO:0005524">
    <property type="term" value="F:ATP binding"/>
    <property type="evidence" value="ECO:0007669"/>
    <property type="project" value="UniProtKB-KW"/>
</dbReference>
<dbReference type="FunFam" id="3.40.50.300:FF:000425">
    <property type="entry name" value="Probable ABC transporter, ATP-binding subunit"/>
    <property type="match status" value="1"/>
</dbReference>
<dbReference type="InterPro" id="IPR027417">
    <property type="entry name" value="P-loop_NTPase"/>
</dbReference>
<comment type="caution">
    <text evidence="6">The sequence shown here is derived from an EMBL/GenBank/DDBJ whole genome shotgun (WGS) entry which is preliminary data.</text>
</comment>
<dbReference type="Gene3D" id="3.40.50.300">
    <property type="entry name" value="P-loop containing nucleotide triphosphate hydrolases"/>
    <property type="match status" value="1"/>
</dbReference>
<keyword evidence="2" id="KW-0547">Nucleotide-binding</keyword>
<name>A0A4R4VQ80_9ACTN</name>
<dbReference type="SUPFAM" id="SSF52540">
    <property type="entry name" value="P-loop containing nucleoside triphosphate hydrolases"/>
    <property type="match status" value="1"/>
</dbReference>
<dbReference type="InterPro" id="IPR008995">
    <property type="entry name" value="Mo/tungstate-bd_C_term_dom"/>
</dbReference>
<dbReference type="GO" id="GO:0015418">
    <property type="term" value="F:ABC-type quaternary ammonium compound transporting activity"/>
    <property type="evidence" value="ECO:0007669"/>
    <property type="project" value="UniProtKB-EC"/>
</dbReference>
<dbReference type="EC" id="7.6.2.9" evidence="4"/>
<evidence type="ECO:0000313" key="6">
    <source>
        <dbReference type="EMBL" id="TDD04694.1"/>
    </source>
</evidence>
<dbReference type="Pfam" id="PF08402">
    <property type="entry name" value="TOBE_2"/>
    <property type="match status" value="1"/>
</dbReference>
<dbReference type="GO" id="GO:0043190">
    <property type="term" value="C:ATP-binding cassette (ABC) transporter complex"/>
    <property type="evidence" value="ECO:0007669"/>
    <property type="project" value="InterPro"/>
</dbReference>
<evidence type="ECO:0000256" key="1">
    <source>
        <dbReference type="ARBA" id="ARBA00022448"/>
    </source>
</evidence>
<dbReference type="InterPro" id="IPR050093">
    <property type="entry name" value="ABC_SmlMolc_Importer"/>
</dbReference>
<dbReference type="InterPro" id="IPR003593">
    <property type="entry name" value="AAA+_ATPase"/>
</dbReference>
<dbReference type="Proteomes" id="UP000295258">
    <property type="component" value="Unassembled WGS sequence"/>
</dbReference>
<evidence type="ECO:0000256" key="3">
    <source>
        <dbReference type="ARBA" id="ARBA00022840"/>
    </source>
</evidence>
<dbReference type="PROSITE" id="PS50893">
    <property type="entry name" value="ABC_TRANSPORTER_2"/>
    <property type="match status" value="1"/>
</dbReference>
<dbReference type="PANTHER" id="PTHR42781">
    <property type="entry name" value="SPERMIDINE/PUTRESCINE IMPORT ATP-BINDING PROTEIN POTA"/>
    <property type="match status" value="1"/>
</dbReference>
<sequence length="347" mass="37148">MMDISIEGISKAFGETTALESVDLSVPSGRLATLLGASGCGKTTLLRIIAGFETADTGAIRFGERDIAKVPVWKRRIGFVFQSYALWPHMTVAENVAYGLRLRRLSKEAVADKVATGLAMVGLTGREQRRPGQLSGGQQQRVALARALALEPDVLLMDEPLSNLDAKLRVEMRREIRRIQQETGITAVYVTHDQDEALEISDLVAVMNGGRVEQVGAPEDVYERPETTFVASFVGSVTLLRGQVTDDGELALGSGGKVGFGRPLGPAGAAVHVALRPEDLRIVEDGRAQFTGKVVRSSFQGGTRESVAELPGGELLAFEHRRSLPTGATVGLVAERFTVVGRDTGVA</sequence>
<feature type="domain" description="ABC transporter" evidence="5">
    <location>
        <begin position="4"/>
        <end position="234"/>
    </location>
</feature>
<dbReference type="Pfam" id="PF00005">
    <property type="entry name" value="ABC_tran"/>
    <property type="match status" value="1"/>
</dbReference>
<dbReference type="PANTHER" id="PTHR42781:SF4">
    <property type="entry name" value="SPERMIDINE_PUTRESCINE IMPORT ATP-BINDING PROTEIN POTA"/>
    <property type="match status" value="1"/>
</dbReference>
<evidence type="ECO:0000256" key="4">
    <source>
        <dbReference type="ARBA" id="ARBA00066388"/>
    </source>
</evidence>
<dbReference type="InterPro" id="IPR003439">
    <property type="entry name" value="ABC_transporter-like_ATP-bd"/>
</dbReference>
<dbReference type="EMBL" id="SMKO01000044">
    <property type="protein sequence ID" value="TDD04694.1"/>
    <property type="molecule type" value="Genomic_DNA"/>
</dbReference>
<dbReference type="InterPro" id="IPR013611">
    <property type="entry name" value="Transp-assoc_OB_typ2"/>
</dbReference>
<gene>
    <name evidence="6" type="ORF">E1292_18635</name>
</gene>